<protein>
    <submittedName>
        <fullName evidence="6">Uncharacterized protein</fullName>
    </submittedName>
</protein>
<evidence type="ECO:0000256" key="3">
    <source>
        <dbReference type="ARBA" id="ARBA00022989"/>
    </source>
</evidence>
<comment type="subcellular location">
    <subcellularLocation>
        <location evidence="1">Membrane</location>
        <topology evidence="1">Multi-pass membrane protein</topology>
    </subcellularLocation>
</comment>
<organism evidence="6 7">
    <name type="scientific">Basidiobolus ranarum</name>
    <dbReference type="NCBI Taxonomy" id="34480"/>
    <lineage>
        <taxon>Eukaryota</taxon>
        <taxon>Fungi</taxon>
        <taxon>Fungi incertae sedis</taxon>
        <taxon>Zoopagomycota</taxon>
        <taxon>Entomophthoromycotina</taxon>
        <taxon>Basidiobolomycetes</taxon>
        <taxon>Basidiobolales</taxon>
        <taxon>Basidiobolaceae</taxon>
        <taxon>Basidiobolus</taxon>
    </lineage>
</organism>
<sequence length="104" mass="11292">MLSRHNVFGFEPSFVLAIVAGAIHTLLAIVITALNLRYKTRYMMVVSIAATADLIGYFIRANSAKHPDVLGSRIAMELFVLLSPLVLALGSYLTVAKLIRSSDA</sequence>
<dbReference type="EMBL" id="JASJQH010007324">
    <property type="protein sequence ID" value="KAK9710692.1"/>
    <property type="molecule type" value="Genomic_DNA"/>
</dbReference>
<reference evidence="6 7" key="1">
    <citation type="submission" date="2023-04" db="EMBL/GenBank/DDBJ databases">
        <title>Genome of Basidiobolus ranarum AG-B5.</title>
        <authorList>
            <person name="Stajich J.E."/>
            <person name="Carter-House D."/>
            <person name="Gryganskyi A."/>
        </authorList>
    </citation>
    <scope>NUCLEOTIDE SEQUENCE [LARGE SCALE GENOMIC DNA]</scope>
    <source>
        <strain evidence="6 7">AG-B5</strain>
    </source>
</reference>
<dbReference type="PANTHER" id="PTHR31465">
    <property type="entry name" value="PROTEIN RTA1-RELATED"/>
    <property type="match status" value="1"/>
</dbReference>
<evidence type="ECO:0000256" key="4">
    <source>
        <dbReference type="ARBA" id="ARBA00023136"/>
    </source>
</evidence>
<feature type="transmembrane region" description="Helical" evidence="5">
    <location>
        <begin position="79"/>
        <end position="99"/>
    </location>
</feature>
<evidence type="ECO:0000256" key="5">
    <source>
        <dbReference type="SAM" id="Phobius"/>
    </source>
</evidence>
<accession>A0ABR2VZD3</accession>
<evidence type="ECO:0000256" key="1">
    <source>
        <dbReference type="ARBA" id="ARBA00004141"/>
    </source>
</evidence>
<name>A0ABR2VZD3_9FUNG</name>
<keyword evidence="3 5" id="KW-1133">Transmembrane helix</keyword>
<keyword evidence="4 5" id="KW-0472">Membrane</keyword>
<dbReference type="Proteomes" id="UP001479436">
    <property type="component" value="Unassembled WGS sequence"/>
</dbReference>
<feature type="transmembrane region" description="Helical" evidence="5">
    <location>
        <begin position="41"/>
        <end position="59"/>
    </location>
</feature>
<comment type="caution">
    <text evidence="6">The sequence shown here is derived from an EMBL/GenBank/DDBJ whole genome shotgun (WGS) entry which is preliminary data.</text>
</comment>
<proteinExistence type="predicted"/>
<dbReference type="PANTHER" id="PTHR31465:SF1">
    <property type="entry name" value="PROTEIN RTA1-RELATED"/>
    <property type="match status" value="1"/>
</dbReference>
<evidence type="ECO:0000313" key="7">
    <source>
        <dbReference type="Proteomes" id="UP001479436"/>
    </source>
</evidence>
<dbReference type="Pfam" id="PF04479">
    <property type="entry name" value="RTA1"/>
    <property type="match status" value="1"/>
</dbReference>
<keyword evidence="2 5" id="KW-0812">Transmembrane</keyword>
<evidence type="ECO:0000313" key="6">
    <source>
        <dbReference type="EMBL" id="KAK9710692.1"/>
    </source>
</evidence>
<keyword evidence="7" id="KW-1185">Reference proteome</keyword>
<gene>
    <name evidence="6" type="ORF">K7432_008253</name>
</gene>
<feature type="transmembrane region" description="Helical" evidence="5">
    <location>
        <begin position="12"/>
        <end position="34"/>
    </location>
</feature>
<dbReference type="InterPro" id="IPR007568">
    <property type="entry name" value="RTA1"/>
</dbReference>
<evidence type="ECO:0000256" key="2">
    <source>
        <dbReference type="ARBA" id="ARBA00022692"/>
    </source>
</evidence>